<name>A0ABR3GW42_9PEZI</name>
<accession>A0ABR3GW42</accession>
<comment type="caution">
    <text evidence="1">The sequence shown here is derived from an EMBL/GenBank/DDBJ whole genome shotgun (WGS) entry which is preliminary data.</text>
</comment>
<proteinExistence type="predicted"/>
<evidence type="ECO:0000313" key="1">
    <source>
        <dbReference type="EMBL" id="KAL0640176.1"/>
    </source>
</evidence>
<reference evidence="1 2" key="1">
    <citation type="submission" date="2024-02" db="EMBL/GenBank/DDBJ databases">
        <title>Discinaceae phylogenomics.</title>
        <authorList>
            <person name="Dirks A.C."/>
            <person name="James T.Y."/>
        </authorList>
    </citation>
    <scope>NUCLEOTIDE SEQUENCE [LARGE SCALE GENOMIC DNA]</scope>
    <source>
        <strain evidence="1 2">ACD0624</strain>
    </source>
</reference>
<evidence type="ECO:0000313" key="2">
    <source>
        <dbReference type="Proteomes" id="UP001447188"/>
    </source>
</evidence>
<dbReference type="EMBL" id="JBBBZM010000005">
    <property type="protein sequence ID" value="KAL0640176.1"/>
    <property type="molecule type" value="Genomic_DNA"/>
</dbReference>
<organism evidence="1 2">
    <name type="scientific">Discina gigas</name>
    <dbReference type="NCBI Taxonomy" id="1032678"/>
    <lineage>
        <taxon>Eukaryota</taxon>
        <taxon>Fungi</taxon>
        <taxon>Dikarya</taxon>
        <taxon>Ascomycota</taxon>
        <taxon>Pezizomycotina</taxon>
        <taxon>Pezizomycetes</taxon>
        <taxon>Pezizales</taxon>
        <taxon>Discinaceae</taxon>
        <taxon>Discina</taxon>
    </lineage>
</organism>
<gene>
    <name evidence="1" type="ORF">Q9L58_000734</name>
</gene>
<sequence length="414" mass="46861">MNRYSNKGSDYYAGKAKEYKTECIQEGARSPFLLPSSINAPPSPSLCRPLPPVLHSITEARNPDSMQNAQEMYQQMQRFRLTVEPERPVTPAAPDEVTNLQQELMKSVLQVNFLTENLRSCQNSLKLRTGENMKLRKYINTLHDVIGEPTCPPDDYFSGEFGMLWRSIHNFGKCFYKFPTETNIPAKLRDTMKFVLGNEETVYHIIGDKQTKLLAVAGVLTRFLAVDVFNGSFFEELFGEDSNLKGEDSGMHALRGYCSAPANLIRPKGQKDAVGEIDRAIDKNTVKIAGSIHEFLIPLMSRPRDHKHMDESFRLLIAFVEHASRIWIKITSLGCENWRFTFPPHGARFNDASMVPCDASNLGLYGEQSKKNHTLEQRGQRTLFCVLPAVEKFVSDEEGNGVWVVLIKAFMVLD</sequence>
<dbReference type="Proteomes" id="UP001447188">
    <property type="component" value="Unassembled WGS sequence"/>
</dbReference>
<protein>
    <submittedName>
        <fullName evidence="1">Uncharacterized protein</fullName>
    </submittedName>
</protein>
<keyword evidence="2" id="KW-1185">Reference proteome</keyword>